<evidence type="ECO:0000259" key="11">
    <source>
        <dbReference type="PROSITE" id="PS50262"/>
    </source>
</evidence>
<dbReference type="RefSeq" id="XP_022302012.1">
    <property type="nucleotide sequence ID" value="XM_022446304.1"/>
</dbReference>
<sequence length="389" mass="44177">MDNNKVYEDIALSSSILLIIGGVIGVLGNAIILYFYLFRIKERGERYFIPLLAVVDLLGCVISPAYFLVSYLSSTICQVLYFLQIWIPGISGFTLLLISIQRYLLVCRPFGPRMTEYWKRVSFGIVCFVSLAYSVPLLATAGVYEENNTIMNQTVTTKVCTYALHPTSSMSAYFIVLCLIVLFNIMLTAGFYIPVLRRINVSLRFSTKKYEIQNEGYSGSNSETIPTFVINNGSLDHEQSGNSQTHAVDLEKNTTVSNSIKQEPPEKTDELQNKKETNGSLNNTSNNYKSAERKKKKTYRMESAQRRVTIMFFSIIVVYILTYIPPLVIMVLLSNFEGKSFETMTPLDFGVRVYLGRIVILNHIVNPLMYGLFDTKFRKKLLHPCQNKS</sequence>
<evidence type="ECO:0000256" key="7">
    <source>
        <dbReference type="ARBA" id="ARBA00023170"/>
    </source>
</evidence>
<dbReference type="Pfam" id="PF00001">
    <property type="entry name" value="7tm_1"/>
    <property type="match status" value="1"/>
</dbReference>
<dbReference type="PROSITE" id="PS50262">
    <property type="entry name" value="G_PROTEIN_RECEP_F1_2"/>
    <property type="match status" value="1"/>
</dbReference>
<dbReference type="PANTHER" id="PTHR24228:SF59">
    <property type="entry name" value="NEUROPEPTIDE RECEPTOR 15"/>
    <property type="match status" value="1"/>
</dbReference>
<evidence type="ECO:0000256" key="2">
    <source>
        <dbReference type="ARBA" id="ARBA00022475"/>
    </source>
</evidence>
<dbReference type="PANTHER" id="PTHR24228">
    <property type="entry name" value="B2 BRADYKININ RECEPTOR/ANGIOTENSIN II RECEPTOR"/>
    <property type="match status" value="1"/>
</dbReference>
<evidence type="ECO:0000256" key="9">
    <source>
        <dbReference type="SAM" id="MobiDB-lite"/>
    </source>
</evidence>
<dbReference type="InterPro" id="IPR017452">
    <property type="entry name" value="GPCR_Rhodpsn_7TM"/>
</dbReference>
<feature type="transmembrane region" description="Helical" evidence="10">
    <location>
        <begin position="48"/>
        <end position="69"/>
    </location>
</feature>
<evidence type="ECO:0000256" key="1">
    <source>
        <dbReference type="ARBA" id="ARBA00004651"/>
    </source>
</evidence>
<feature type="transmembrane region" description="Helical" evidence="10">
    <location>
        <begin position="12"/>
        <end position="36"/>
    </location>
</feature>
<dbReference type="GeneID" id="111110002"/>
<feature type="transmembrane region" description="Helical" evidence="10">
    <location>
        <begin position="81"/>
        <end position="100"/>
    </location>
</feature>
<evidence type="ECO:0000256" key="10">
    <source>
        <dbReference type="SAM" id="Phobius"/>
    </source>
</evidence>
<name>A0A8B8BF79_CRAVI</name>
<keyword evidence="8" id="KW-0807">Transducer</keyword>
<keyword evidence="7" id="KW-0675">Receptor</keyword>
<dbReference type="GO" id="GO:0005886">
    <property type="term" value="C:plasma membrane"/>
    <property type="evidence" value="ECO:0007669"/>
    <property type="project" value="UniProtKB-SubCell"/>
</dbReference>
<evidence type="ECO:0000256" key="6">
    <source>
        <dbReference type="ARBA" id="ARBA00023136"/>
    </source>
</evidence>
<feature type="domain" description="G-protein coupled receptors family 1 profile" evidence="11">
    <location>
        <begin position="28"/>
        <end position="370"/>
    </location>
</feature>
<protein>
    <submittedName>
        <fullName evidence="13">G-protein coupled receptor 84-like</fullName>
    </submittedName>
</protein>
<evidence type="ECO:0000256" key="4">
    <source>
        <dbReference type="ARBA" id="ARBA00022989"/>
    </source>
</evidence>
<keyword evidence="6 10" id="KW-0472">Membrane</keyword>
<gene>
    <name evidence="13" type="primary">LOC111110002</name>
</gene>
<feature type="transmembrane region" description="Helical" evidence="10">
    <location>
        <begin position="310"/>
        <end position="333"/>
    </location>
</feature>
<proteinExistence type="predicted"/>
<feature type="transmembrane region" description="Helical" evidence="10">
    <location>
        <begin position="172"/>
        <end position="195"/>
    </location>
</feature>
<keyword evidence="12" id="KW-1185">Reference proteome</keyword>
<evidence type="ECO:0000256" key="8">
    <source>
        <dbReference type="ARBA" id="ARBA00023224"/>
    </source>
</evidence>
<keyword evidence="2" id="KW-1003">Cell membrane</keyword>
<dbReference type="OrthoDB" id="6435638at2759"/>
<evidence type="ECO:0000313" key="13">
    <source>
        <dbReference type="RefSeq" id="XP_022302012.1"/>
    </source>
</evidence>
<comment type="subcellular location">
    <subcellularLocation>
        <location evidence="1">Cell membrane</location>
        <topology evidence="1">Multi-pass membrane protein</topology>
    </subcellularLocation>
</comment>
<evidence type="ECO:0000313" key="12">
    <source>
        <dbReference type="Proteomes" id="UP000694844"/>
    </source>
</evidence>
<organism evidence="12 13">
    <name type="scientific">Crassostrea virginica</name>
    <name type="common">Eastern oyster</name>
    <dbReference type="NCBI Taxonomy" id="6565"/>
    <lineage>
        <taxon>Eukaryota</taxon>
        <taxon>Metazoa</taxon>
        <taxon>Spiralia</taxon>
        <taxon>Lophotrochozoa</taxon>
        <taxon>Mollusca</taxon>
        <taxon>Bivalvia</taxon>
        <taxon>Autobranchia</taxon>
        <taxon>Pteriomorphia</taxon>
        <taxon>Ostreida</taxon>
        <taxon>Ostreoidea</taxon>
        <taxon>Ostreidae</taxon>
        <taxon>Crassostrea</taxon>
    </lineage>
</organism>
<dbReference type="SUPFAM" id="SSF81321">
    <property type="entry name" value="Family A G protein-coupled receptor-like"/>
    <property type="match status" value="1"/>
</dbReference>
<feature type="transmembrane region" description="Helical" evidence="10">
    <location>
        <begin position="353"/>
        <end position="373"/>
    </location>
</feature>
<dbReference type="GO" id="GO:0004930">
    <property type="term" value="F:G protein-coupled receptor activity"/>
    <property type="evidence" value="ECO:0007669"/>
    <property type="project" value="UniProtKB-KW"/>
</dbReference>
<keyword evidence="3 10" id="KW-0812">Transmembrane</keyword>
<dbReference type="Proteomes" id="UP000694844">
    <property type="component" value="Chromosome 8"/>
</dbReference>
<evidence type="ECO:0000256" key="5">
    <source>
        <dbReference type="ARBA" id="ARBA00023040"/>
    </source>
</evidence>
<feature type="region of interest" description="Disordered" evidence="9">
    <location>
        <begin position="236"/>
        <end position="297"/>
    </location>
</feature>
<keyword evidence="4 10" id="KW-1133">Transmembrane helix</keyword>
<feature type="transmembrane region" description="Helical" evidence="10">
    <location>
        <begin position="121"/>
        <end position="144"/>
    </location>
</feature>
<accession>A0A8B8BF79</accession>
<dbReference type="Gene3D" id="1.20.1070.10">
    <property type="entry name" value="Rhodopsin 7-helix transmembrane proteins"/>
    <property type="match status" value="1"/>
</dbReference>
<feature type="compositionally biased region" description="Basic and acidic residues" evidence="9">
    <location>
        <begin position="263"/>
        <end position="277"/>
    </location>
</feature>
<dbReference type="InterPro" id="IPR000276">
    <property type="entry name" value="GPCR_Rhodpsn"/>
</dbReference>
<feature type="compositionally biased region" description="Polar residues" evidence="9">
    <location>
        <begin position="278"/>
        <end position="289"/>
    </location>
</feature>
<feature type="compositionally biased region" description="Polar residues" evidence="9">
    <location>
        <begin position="236"/>
        <end position="246"/>
    </location>
</feature>
<keyword evidence="5" id="KW-0297">G-protein coupled receptor</keyword>
<reference evidence="13" key="1">
    <citation type="submission" date="2025-08" db="UniProtKB">
        <authorList>
            <consortium name="RefSeq"/>
        </authorList>
    </citation>
    <scope>IDENTIFICATION</scope>
    <source>
        <tissue evidence="13">Whole sample</tissue>
    </source>
</reference>
<dbReference type="AlphaFoldDB" id="A0A8B8BF79"/>
<dbReference type="CDD" id="cd00637">
    <property type="entry name" value="7tm_classA_rhodopsin-like"/>
    <property type="match status" value="1"/>
</dbReference>
<evidence type="ECO:0000256" key="3">
    <source>
        <dbReference type="ARBA" id="ARBA00022692"/>
    </source>
</evidence>
<dbReference type="KEGG" id="cvn:111110002"/>
<dbReference type="PRINTS" id="PR00237">
    <property type="entry name" value="GPCRRHODOPSN"/>
</dbReference>